<dbReference type="InterPro" id="IPR036939">
    <property type="entry name" value="Cu2_ascorb_mOase_N_sf"/>
</dbReference>
<reference evidence="4" key="2">
    <citation type="journal article" date="2024" name="Antonie Van Leeuwenhoek">
        <title>Roseihalotalea indica gen. nov., sp. nov., a halophilic Bacteroidetes from mesopelagic Southwest Indian Ocean with higher carbohydrate metabolic potential.</title>
        <authorList>
            <person name="Chen B."/>
            <person name="Zhang M."/>
            <person name="Lin D."/>
            <person name="Ye J."/>
            <person name="Tang K."/>
        </authorList>
    </citation>
    <scope>NUCLEOTIDE SEQUENCE</scope>
    <source>
        <strain evidence="4">TK19036</strain>
    </source>
</reference>
<feature type="signal peptide" evidence="2">
    <location>
        <begin position="1"/>
        <end position="21"/>
    </location>
</feature>
<dbReference type="AlphaFoldDB" id="A0AA49JH18"/>
<evidence type="ECO:0000256" key="2">
    <source>
        <dbReference type="SAM" id="SignalP"/>
    </source>
</evidence>
<dbReference type="Gene3D" id="2.60.120.310">
    <property type="entry name" value="Copper type II, ascorbate-dependent monooxygenase, N-terminal domain"/>
    <property type="match status" value="1"/>
</dbReference>
<reference evidence="4" key="1">
    <citation type="journal article" date="2023" name="Comput. Struct. Biotechnol. J.">
        <title>Discovery of a novel marine Bacteroidetes with a rich repertoire of carbohydrate-active enzymes.</title>
        <authorList>
            <person name="Chen B."/>
            <person name="Liu G."/>
            <person name="Chen Q."/>
            <person name="Wang H."/>
            <person name="Liu L."/>
            <person name="Tang K."/>
        </authorList>
    </citation>
    <scope>NUCLEOTIDE SEQUENCE</scope>
    <source>
        <strain evidence="4">TK19036</strain>
    </source>
</reference>
<evidence type="ECO:0000313" key="4">
    <source>
        <dbReference type="EMBL" id="WKN38274.1"/>
    </source>
</evidence>
<dbReference type="EMBL" id="CP120682">
    <property type="protein sequence ID" value="WKN38274.1"/>
    <property type="molecule type" value="Genomic_DNA"/>
</dbReference>
<evidence type="ECO:0000256" key="1">
    <source>
        <dbReference type="ARBA" id="ARBA00023157"/>
    </source>
</evidence>
<proteinExistence type="predicted"/>
<keyword evidence="1" id="KW-1015">Disulfide bond</keyword>
<dbReference type="GO" id="GO:0005507">
    <property type="term" value="F:copper ion binding"/>
    <property type="evidence" value="ECO:0007669"/>
    <property type="project" value="InterPro"/>
</dbReference>
<dbReference type="InterPro" id="IPR014784">
    <property type="entry name" value="Cu2_ascorb_mOase-like_C"/>
</dbReference>
<name>A0AA49JH18_9BACT</name>
<keyword evidence="2" id="KW-0732">Signal</keyword>
<sequence>MKGTHICFLLGIFGWVSNSYAQNQITFNDHIVHIIHQNCAPCHHEGGIGPFPLITYQDVAKRSKFIQHVTETRYMPPWKADPTFQRYKNERLLKPHEINLIKVWVENGAPQGDSKKAPAPPQFANNPHLAMEPDLVLTMDKPYEISDTGIEDFRFFSVPTNLKEDVYLKAIEFEPGNRQYVHHSRVMVDTTNLIRGIDGLSEYDPKIKDFQQTPLADEFMYGWVPGNLPIVFPDGTGKPLKKNSDLIFNVHYAPSGVQATDQSTVKLYFTKKPVHREVKTFALRENDIVNQPFVIPANELKTFYMRSAPLSQEIQLISVLPHMHTLGKYFKAYAITPAGEVVPLVRVNDWDFNWQSTYVFREPLTLPVNSVIYAEGVYDNTANNPGNPNVPPKDVTYGWNTTDEMMNLIMYYMDQMPVGPVRAGSGY</sequence>
<evidence type="ECO:0000259" key="3">
    <source>
        <dbReference type="Pfam" id="PF03712"/>
    </source>
</evidence>
<dbReference type="InterPro" id="IPR008977">
    <property type="entry name" value="PHM/PNGase_F_dom_sf"/>
</dbReference>
<feature type="chain" id="PRO_5041314063" description="Copper type II ascorbate-dependent monooxygenase C-terminal domain-containing protein" evidence="2">
    <location>
        <begin position="22"/>
        <end position="427"/>
    </location>
</feature>
<feature type="domain" description="Copper type II ascorbate-dependent monooxygenase C-terminal" evidence="3">
    <location>
        <begin position="309"/>
        <end position="416"/>
    </location>
</feature>
<dbReference type="Pfam" id="PF03712">
    <property type="entry name" value="Cu2_monoox_C"/>
    <property type="match status" value="1"/>
</dbReference>
<dbReference type="Gene3D" id="2.60.120.230">
    <property type="match status" value="1"/>
</dbReference>
<organism evidence="4">
    <name type="scientific">Roseihalotalea indica</name>
    <dbReference type="NCBI Taxonomy" id="2867963"/>
    <lineage>
        <taxon>Bacteria</taxon>
        <taxon>Pseudomonadati</taxon>
        <taxon>Bacteroidota</taxon>
        <taxon>Cytophagia</taxon>
        <taxon>Cytophagales</taxon>
        <taxon>Catalimonadaceae</taxon>
        <taxon>Roseihalotalea</taxon>
    </lineage>
</organism>
<gene>
    <name evidence="4" type="ORF">K4G66_06110</name>
</gene>
<dbReference type="SUPFAM" id="SSF49742">
    <property type="entry name" value="PHM/PNGase F"/>
    <property type="match status" value="2"/>
</dbReference>
<dbReference type="InterPro" id="IPR024548">
    <property type="entry name" value="Cu2_monoox_C"/>
</dbReference>
<protein>
    <recommendedName>
        <fullName evidence="3">Copper type II ascorbate-dependent monooxygenase C-terminal domain-containing protein</fullName>
    </recommendedName>
</protein>
<dbReference type="GO" id="GO:0016715">
    <property type="term" value="F:oxidoreductase activity, acting on paired donors, with incorporation or reduction of molecular oxygen, reduced ascorbate as one donor, and incorporation of one atom of oxygen"/>
    <property type="evidence" value="ECO:0007669"/>
    <property type="project" value="InterPro"/>
</dbReference>
<accession>A0AA49JH18</accession>